<comment type="subcellular location">
    <subcellularLocation>
        <location evidence="1">Membrane</location>
        <topology evidence="1">Single-pass membrane protein</topology>
    </subcellularLocation>
</comment>
<feature type="compositionally biased region" description="Polar residues" evidence="5">
    <location>
        <begin position="441"/>
        <end position="456"/>
    </location>
</feature>
<evidence type="ECO:0000256" key="5">
    <source>
        <dbReference type="SAM" id="MobiDB-lite"/>
    </source>
</evidence>
<feature type="chain" id="PRO_5042040128" description="Mid2 domain-containing protein" evidence="7">
    <location>
        <begin position="23"/>
        <end position="502"/>
    </location>
</feature>
<evidence type="ECO:0000313" key="8">
    <source>
        <dbReference type="EMBL" id="KAK3396534.1"/>
    </source>
</evidence>
<evidence type="ECO:0000313" key="9">
    <source>
        <dbReference type="Proteomes" id="UP001281003"/>
    </source>
</evidence>
<gene>
    <name evidence="8" type="ORF">B0T20DRAFT_481519</name>
</gene>
<evidence type="ECO:0000256" key="7">
    <source>
        <dbReference type="SAM" id="SignalP"/>
    </source>
</evidence>
<dbReference type="GO" id="GO:0071944">
    <property type="term" value="C:cell periphery"/>
    <property type="evidence" value="ECO:0007669"/>
    <property type="project" value="UniProtKB-ARBA"/>
</dbReference>
<feature type="signal peptide" evidence="7">
    <location>
        <begin position="1"/>
        <end position="22"/>
    </location>
</feature>
<dbReference type="AlphaFoldDB" id="A0AAE0UAL3"/>
<feature type="region of interest" description="Disordered" evidence="5">
    <location>
        <begin position="182"/>
        <end position="249"/>
    </location>
</feature>
<evidence type="ECO:0000256" key="6">
    <source>
        <dbReference type="SAM" id="Phobius"/>
    </source>
</evidence>
<keyword evidence="4 6" id="KW-0472">Membrane</keyword>
<evidence type="ECO:0008006" key="10">
    <source>
        <dbReference type="Google" id="ProtNLM"/>
    </source>
</evidence>
<reference evidence="8" key="2">
    <citation type="submission" date="2023-07" db="EMBL/GenBank/DDBJ databases">
        <authorList>
            <consortium name="Lawrence Berkeley National Laboratory"/>
            <person name="Haridas S."/>
            <person name="Hensen N."/>
            <person name="Bonometti L."/>
            <person name="Westerberg I."/>
            <person name="Brannstrom I.O."/>
            <person name="Guillou S."/>
            <person name="Cros-Aarteil S."/>
            <person name="Calhoun S."/>
            <person name="Kuo A."/>
            <person name="Mondo S."/>
            <person name="Pangilinan J."/>
            <person name="Riley R."/>
            <person name="LaButti K."/>
            <person name="Andreopoulos B."/>
            <person name="Lipzen A."/>
            <person name="Chen C."/>
            <person name="Yanf M."/>
            <person name="Daum C."/>
            <person name="Ng V."/>
            <person name="Clum A."/>
            <person name="Steindorff A."/>
            <person name="Ohm R."/>
            <person name="Martin F."/>
            <person name="Silar P."/>
            <person name="Natvig D."/>
            <person name="Lalanne C."/>
            <person name="Gautier V."/>
            <person name="Ament-velasquez S.L."/>
            <person name="Kruys A."/>
            <person name="Hutchinson M.I."/>
            <person name="Powell A.J."/>
            <person name="Barry K."/>
            <person name="Miller A.N."/>
            <person name="Grigoriev I.V."/>
            <person name="Debuchy R."/>
            <person name="Gladieux P."/>
            <person name="Thoren M.H."/>
            <person name="Johannesson H."/>
        </authorList>
    </citation>
    <scope>NUCLEOTIDE SEQUENCE</scope>
    <source>
        <strain evidence="8">FGSC 1904</strain>
    </source>
</reference>
<evidence type="ECO:0000256" key="3">
    <source>
        <dbReference type="ARBA" id="ARBA00022989"/>
    </source>
</evidence>
<evidence type="ECO:0000256" key="4">
    <source>
        <dbReference type="ARBA" id="ARBA00023136"/>
    </source>
</evidence>
<name>A0AAE0UAL3_SORBR</name>
<comment type="caution">
    <text evidence="8">The sequence shown here is derived from an EMBL/GenBank/DDBJ whole genome shotgun (WGS) entry which is preliminary data.</text>
</comment>
<dbReference type="PANTHER" id="PTHR15549">
    <property type="entry name" value="PAIRED IMMUNOGLOBULIN-LIKE TYPE 2 RECEPTOR"/>
    <property type="match status" value="1"/>
</dbReference>
<feature type="transmembrane region" description="Helical" evidence="6">
    <location>
        <begin position="253"/>
        <end position="279"/>
    </location>
</feature>
<keyword evidence="7" id="KW-0732">Signal</keyword>
<proteinExistence type="predicted"/>
<keyword evidence="2 6" id="KW-0812">Transmembrane</keyword>
<reference evidence="8" key="1">
    <citation type="journal article" date="2023" name="Mol. Phylogenet. Evol.">
        <title>Genome-scale phylogeny and comparative genomics of the fungal order Sordariales.</title>
        <authorList>
            <person name="Hensen N."/>
            <person name="Bonometti L."/>
            <person name="Westerberg I."/>
            <person name="Brannstrom I.O."/>
            <person name="Guillou S."/>
            <person name="Cros-Aarteil S."/>
            <person name="Calhoun S."/>
            <person name="Haridas S."/>
            <person name="Kuo A."/>
            <person name="Mondo S."/>
            <person name="Pangilinan J."/>
            <person name="Riley R."/>
            <person name="LaButti K."/>
            <person name="Andreopoulos B."/>
            <person name="Lipzen A."/>
            <person name="Chen C."/>
            <person name="Yan M."/>
            <person name="Daum C."/>
            <person name="Ng V."/>
            <person name="Clum A."/>
            <person name="Steindorff A."/>
            <person name="Ohm R.A."/>
            <person name="Martin F."/>
            <person name="Silar P."/>
            <person name="Natvig D.O."/>
            <person name="Lalanne C."/>
            <person name="Gautier V."/>
            <person name="Ament-Velasquez S.L."/>
            <person name="Kruys A."/>
            <person name="Hutchinson M.I."/>
            <person name="Powell A.J."/>
            <person name="Barry K."/>
            <person name="Miller A.N."/>
            <person name="Grigoriev I.V."/>
            <person name="Debuchy R."/>
            <person name="Gladieux P."/>
            <person name="Hiltunen Thoren M."/>
            <person name="Johannesson H."/>
        </authorList>
    </citation>
    <scope>NUCLEOTIDE SEQUENCE</scope>
    <source>
        <strain evidence="8">FGSC 1904</strain>
    </source>
</reference>
<evidence type="ECO:0000256" key="1">
    <source>
        <dbReference type="ARBA" id="ARBA00004167"/>
    </source>
</evidence>
<feature type="compositionally biased region" description="Polar residues" evidence="5">
    <location>
        <begin position="192"/>
        <end position="202"/>
    </location>
</feature>
<dbReference type="PANTHER" id="PTHR15549:SF26">
    <property type="entry name" value="AXIAL BUDDING PATTERN PROTEIN 2-RELATED"/>
    <property type="match status" value="1"/>
</dbReference>
<dbReference type="Proteomes" id="UP001281003">
    <property type="component" value="Unassembled WGS sequence"/>
</dbReference>
<sequence>MRISLARRWLLAALSLASPVASQTAVAQDPVKFDPAYGFIVDPSDPRLGRAAIIKLGSLPPTFKWTKMEGVSVHGVYLNKIRTAGADEKIGYGGNPITGGPNIDGKGQNVVPKISLIDDSWNKLALWDDEKPSINSLYFEARWTKDGKDYETYSRLFTLVNGGIEAMIIKALENNEFKNEGPYQPKVKANEPSPTTTTSRNIPSAITQVTVTSTSTPTSTTGDNTANTPDDKTGQNISDPEPSSPKSKKGLSLGAIIGIAIACGLIGLALIGGIIFCCLRRRQKQNALGGVSRGGMSYGGSGRNGDELMAEKEANAGVLHDVTSAPTSPYSDDGHNHQQHLMGMGSVGSSNRDSGSVVMPNTGAGVPAHGVLPGVDARLEGGGGSPVSNAPSHPVQHDHQSGRSYTMYSDHQSGGGRGDGSPTTLHSGGGAPSLRHGGAGTENNRGSLISQQQQARSLSTPYAHLVEEGMTEDQIRALEEEERQLDAAIEQHVGGRRGSRNI</sequence>
<organism evidence="8 9">
    <name type="scientific">Sordaria brevicollis</name>
    <dbReference type="NCBI Taxonomy" id="83679"/>
    <lineage>
        <taxon>Eukaryota</taxon>
        <taxon>Fungi</taxon>
        <taxon>Dikarya</taxon>
        <taxon>Ascomycota</taxon>
        <taxon>Pezizomycotina</taxon>
        <taxon>Sordariomycetes</taxon>
        <taxon>Sordariomycetidae</taxon>
        <taxon>Sordariales</taxon>
        <taxon>Sordariaceae</taxon>
        <taxon>Sordaria</taxon>
    </lineage>
</organism>
<dbReference type="GO" id="GO:0016020">
    <property type="term" value="C:membrane"/>
    <property type="evidence" value="ECO:0007669"/>
    <property type="project" value="UniProtKB-SubCell"/>
</dbReference>
<keyword evidence="9" id="KW-1185">Reference proteome</keyword>
<feature type="region of interest" description="Disordered" evidence="5">
    <location>
        <begin position="322"/>
        <end position="456"/>
    </location>
</feature>
<dbReference type="EMBL" id="JAUTDP010000009">
    <property type="protein sequence ID" value="KAK3396534.1"/>
    <property type="molecule type" value="Genomic_DNA"/>
</dbReference>
<evidence type="ECO:0000256" key="2">
    <source>
        <dbReference type="ARBA" id="ARBA00022692"/>
    </source>
</evidence>
<dbReference type="InterPro" id="IPR051694">
    <property type="entry name" value="Immunoregulatory_rcpt-like"/>
</dbReference>
<protein>
    <recommendedName>
        <fullName evidence="10">Mid2 domain-containing protein</fullName>
    </recommendedName>
</protein>
<feature type="compositionally biased region" description="Polar residues" evidence="5">
    <location>
        <begin position="402"/>
        <end position="412"/>
    </location>
</feature>
<accession>A0AAE0UAL3</accession>
<feature type="compositionally biased region" description="Low complexity" evidence="5">
    <location>
        <begin position="204"/>
        <end position="228"/>
    </location>
</feature>
<keyword evidence="3 6" id="KW-1133">Transmembrane helix</keyword>